<feature type="coiled-coil region" evidence="1">
    <location>
        <begin position="1"/>
        <end position="35"/>
    </location>
</feature>
<evidence type="ECO:0000313" key="2">
    <source>
        <dbReference type="EMBL" id="KJA19843.1"/>
    </source>
</evidence>
<evidence type="ECO:0000313" key="3">
    <source>
        <dbReference type="Proteomes" id="UP000054270"/>
    </source>
</evidence>
<evidence type="ECO:0000256" key="1">
    <source>
        <dbReference type="SAM" id="Coils"/>
    </source>
</evidence>
<dbReference type="EMBL" id="KN817573">
    <property type="protein sequence ID" value="KJA19843.1"/>
    <property type="molecule type" value="Genomic_DNA"/>
</dbReference>
<name>A0A0D2M933_HYPSF</name>
<sequence>MDVKKRDIADIDAQIEALRQQRERLMADTRALSDTLDVCARVGAPARRVPFDVLREIAIHHFAQHPVPTFACFAAPFTRVCIAWRDAALLSPRLW</sequence>
<reference evidence="3" key="1">
    <citation type="submission" date="2014-04" db="EMBL/GenBank/DDBJ databases">
        <title>Evolutionary Origins and Diversification of the Mycorrhizal Mutualists.</title>
        <authorList>
            <consortium name="DOE Joint Genome Institute"/>
            <consortium name="Mycorrhizal Genomics Consortium"/>
            <person name="Kohler A."/>
            <person name="Kuo A."/>
            <person name="Nagy L.G."/>
            <person name="Floudas D."/>
            <person name="Copeland A."/>
            <person name="Barry K.W."/>
            <person name="Cichocki N."/>
            <person name="Veneault-Fourrey C."/>
            <person name="LaButti K."/>
            <person name="Lindquist E.A."/>
            <person name="Lipzen A."/>
            <person name="Lundell T."/>
            <person name="Morin E."/>
            <person name="Murat C."/>
            <person name="Riley R."/>
            <person name="Ohm R."/>
            <person name="Sun H."/>
            <person name="Tunlid A."/>
            <person name="Henrissat B."/>
            <person name="Grigoriev I.V."/>
            <person name="Hibbett D.S."/>
            <person name="Martin F."/>
        </authorList>
    </citation>
    <scope>NUCLEOTIDE SEQUENCE [LARGE SCALE GENOMIC DNA]</scope>
    <source>
        <strain evidence="3">FD-334 SS-4</strain>
    </source>
</reference>
<keyword evidence="1" id="KW-0175">Coiled coil</keyword>
<dbReference type="AlphaFoldDB" id="A0A0D2M933"/>
<evidence type="ECO:0008006" key="4">
    <source>
        <dbReference type="Google" id="ProtNLM"/>
    </source>
</evidence>
<dbReference type="Proteomes" id="UP000054270">
    <property type="component" value="Unassembled WGS sequence"/>
</dbReference>
<feature type="non-terminal residue" evidence="2">
    <location>
        <position position="95"/>
    </location>
</feature>
<organism evidence="2 3">
    <name type="scientific">Hypholoma sublateritium (strain FD-334 SS-4)</name>
    <dbReference type="NCBI Taxonomy" id="945553"/>
    <lineage>
        <taxon>Eukaryota</taxon>
        <taxon>Fungi</taxon>
        <taxon>Dikarya</taxon>
        <taxon>Basidiomycota</taxon>
        <taxon>Agaricomycotina</taxon>
        <taxon>Agaricomycetes</taxon>
        <taxon>Agaricomycetidae</taxon>
        <taxon>Agaricales</taxon>
        <taxon>Agaricineae</taxon>
        <taxon>Strophariaceae</taxon>
        <taxon>Hypholoma</taxon>
    </lineage>
</organism>
<keyword evidence="3" id="KW-1185">Reference proteome</keyword>
<dbReference type="OrthoDB" id="3365698at2759"/>
<gene>
    <name evidence="2" type="ORF">HYPSUDRAFT_143198</name>
</gene>
<protein>
    <recommendedName>
        <fullName evidence="4">F-box domain-containing protein</fullName>
    </recommendedName>
</protein>
<accession>A0A0D2M933</accession>
<proteinExistence type="predicted"/>